<gene>
    <name evidence="2" type="ORF">HMPREF7215_2810</name>
</gene>
<dbReference type="InterPro" id="IPR051934">
    <property type="entry name" value="Phage_Tail_Fiber_Structural"/>
</dbReference>
<name>A0ABM9ZX90_9BACT</name>
<evidence type="ECO:0000313" key="2">
    <source>
        <dbReference type="EMBL" id="EFB91549.1"/>
    </source>
</evidence>
<organism evidence="2 3">
    <name type="scientific">Pyramidobacter piscolens W5455</name>
    <dbReference type="NCBI Taxonomy" id="352165"/>
    <lineage>
        <taxon>Bacteria</taxon>
        <taxon>Thermotogati</taxon>
        <taxon>Synergistota</taxon>
        <taxon>Synergistia</taxon>
        <taxon>Synergistales</taxon>
        <taxon>Dethiosulfovibrionaceae</taxon>
        <taxon>Pyramidobacter</taxon>
    </lineage>
</organism>
<dbReference type="InterPro" id="IPR022225">
    <property type="entry name" value="Phage_tail_fibre_N"/>
</dbReference>
<sequence length="476" mass="49421">MPTYGSVLTVTGAAQIANSQITGVAPVWTAMGVGDGGGHVVTPSAERTALVREVYRGQINTLYRAGDDETQIVAELVIQPQTGGWTLREVGIYDADGNLVVYGSLPEMVKPVLAEGSGVTTVIRARVAVGSNGNVTLKIDPSIVIATRKYVDDCLKKYLPLAGGTLTGNLSGSGADFNLYKANAAGRIVVRGGSQYANGGSMYLYGKDYDSSDPNLPNEDPGSAVLVAHDGARSSVLKMKPNGTLSLNAKDVATTLSNVASATKLETPRKINGKYFDGTADINVEDNSKLPLAGGTLTGNLSSSAADFNLYKANAAGRIVVRGGSQYVNGGSMYLYGKDYDSSDPNLPNEDPGSAVLVAHDGARSSVLKMKPDGTFTLNGKALALETDLESSGTDYIRLKSGVQICYGNVQITNGASGNSITFPQPFSAAPSVQATPVTQTVGIGVDSISATATTIKTATAAYVRWLAVGRWSQGV</sequence>
<proteinExistence type="predicted"/>
<reference evidence="2 3" key="1">
    <citation type="submission" date="2009-12" db="EMBL/GenBank/DDBJ databases">
        <authorList>
            <person name="Shrivastava S."/>
            <person name="Madupu R."/>
            <person name="Durkin A.S."/>
            <person name="Torralba M."/>
            <person name="Methe B."/>
            <person name="Sutton G.G."/>
            <person name="Strausberg R.L."/>
            <person name="Nelson K.E."/>
        </authorList>
    </citation>
    <scope>NUCLEOTIDE SEQUENCE [LARGE SCALE GENOMIC DNA]</scope>
    <source>
        <strain evidence="2 3">W5455</strain>
    </source>
</reference>
<feature type="domain" description="Phage tail fibre protein N-terminal" evidence="1">
    <location>
        <begin position="3"/>
        <end position="149"/>
    </location>
</feature>
<dbReference type="Proteomes" id="UP000006462">
    <property type="component" value="Unassembled WGS sequence"/>
</dbReference>
<dbReference type="PANTHER" id="PTHR35191:SF1">
    <property type="entry name" value="PROPHAGE SIDE TAIL FIBER PROTEIN HOMOLOG STFQ-RELATED"/>
    <property type="match status" value="1"/>
</dbReference>
<keyword evidence="3" id="KW-1185">Reference proteome</keyword>
<evidence type="ECO:0000259" key="1">
    <source>
        <dbReference type="Pfam" id="PF12571"/>
    </source>
</evidence>
<protein>
    <recommendedName>
        <fullName evidence="1">Phage tail fibre protein N-terminal domain-containing protein</fullName>
    </recommendedName>
</protein>
<evidence type="ECO:0000313" key="3">
    <source>
        <dbReference type="Proteomes" id="UP000006462"/>
    </source>
</evidence>
<dbReference type="EMBL" id="ADFP01000031">
    <property type="protein sequence ID" value="EFB91549.1"/>
    <property type="molecule type" value="Genomic_DNA"/>
</dbReference>
<dbReference type="Pfam" id="PF12571">
    <property type="entry name" value="Phage_tail_fib"/>
    <property type="match status" value="1"/>
</dbReference>
<comment type="caution">
    <text evidence="2">The sequence shown here is derived from an EMBL/GenBank/DDBJ whole genome shotgun (WGS) entry which is preliminary data.</text>
</comment>
<dbReference type="RefSeq" id="WP_009164004.1">
    <property type="nucleotide sequence ID" value="NZ_ADFP01000031.1"/>
</dbReference>
<accession>A0ABM9ZX90</accession>
<dbReference type="PANTHER" id="PTHR35191">
    <property type="entry name" value="PROPHAGE SIDE TAIL FIBER PROTEIN HOMOLOG STFQ-RELATED"/>
    <property type="match status" value="1"/>
</dbReference>